<keyword evidence="14" id="KW-0812">Transmembrane</keyword>
<dbReference type="SUPFAM" id="SSF50341">
    <property type="entry name" value="CheW-like"/>
    <property type="match status" value="1"/>
</dbReference>
<dbReference type="PROSITE" id="PS50851">
    <property type="entry name" value="CHEW"/>
    <property type="match status" value="1"/>
</dbReference>
<evidence type="ECO:0000256" key="1">
    <source>
        <dbReference type="ARBA" id="ARBA00000085"/>
    </source>
</evidence>
<evidence type="ECO:0000259" key="15">
    <source>
        <dbReference type="PROSITE" id="PS50109"/>
    </source>
</evidence>
<comment type="function">
    <text evidence="11">Involved in the transmission of sensory signals from the chemoreceptors to the flagellar motors. CheA is autophosphorylated; it can transfer its phosphate group to either CheB or CheY.</text>
</comment>
<keyword evidence="14" id="KW-0472">Membrane</keyword>
<dbReference type="InterPro" id="IPR003594">
    <property type="entry name" value="HATPase_dom"/>
</dbReference>
<dbReference type="InterPro" id="IPR002545">
    <property type="entry name" value="CheW-lke_dom"/>
</dbReference>
<dbReference type="SMART" id="SM00387">
    <property type="entry name" value="HATPase_c"/>
    <property type="match status" value="1"/>
</dbReference>
<evidence type="ECO:0000256" key="3">
    <source>
        <dbReference type="ARBA" id="ARBA00021495"/>
    </source>
</evidence>
<evidence type="ECO:0000256" key="8">
    <source>
        <dbReference type="ARBA" id="ARBA00022777"/>
    </source>
</evidence>
<evidence type="ECO:0000256" key="14">
    <source>
        <dbReference type="SAM" id="Phobius"/>
    </source>
</evidence>
<dbReference type="SMART" id="SM00260">
    <property type="entry name" value="CheW"/>
    <property type="match status" value="1"/>
</dbReference>
<dbReference type="SUPFAM" id="SSF55874">
    <property type="entry name" value="ATPase domain of HSP90 chaperone/DNA topoisomerase II/histidine kinase"/>
    <property type="match status" value="1"/>
</dbReference>
<dbReference type="InterPro" id="IPR004358">
    <property type="entry name" value="Sig_transdc_His_kin-like_C"/>
</dbReference>
<dbReference type="InterPro" id="IPR004105">
    <property type="entry name" value="CheA-like_dim"/>
</dbReference>
<dbReference type="CDD" id="cd00088">
    <property type="entry name" value="HPT"/>
    <property type="match status" value="1"/>
</dbReference>
<dbReference type="SUPFAM" id="SSF47226">
    <property type="entry name" value="Histidine-containing phosphotransfer domain, HPT domain"/>
    <property type="match status" value="1"/>
</dbReference>
<feature type="domain" description="Histidine kinase" evidence="15">
    <location>
        <begin position="200"/>
        <end position="447"/>
    </location>
</feature>
<dbReference type="InterPro" id="IPR051315">
    <property type="entry name" value="Bact_Chemotaxis_CheA"/>
</dbReference>
<dbReference type="InterPro" id="IPR036097">
    <property type="entry name" value="HisK_dim/P_sf"/>
</dbReference>
<evidence type="ECO:0000256" key="11">
    <source>
        <dbReference type="ARBA" id="ARBA00035100"/>
    </source>
</evidence>
<dbReference type="InterPro" id="IPR036061">
    <property type="entry name" value="CheW-like_dom_sf"/>
</dbReference>
<dbReference type="EC" id="2.7.13.3" evidence="2"/>
<evidence type="ECO:0000256" key="4">
    <source>
        <dbReference type="ARBA" id="ARBA00022500"/>
    </source>
</evidence>
<gene>
    <name evidence="18" type="ORF">QQ020_11690</name>
</gene>
<feature type="compositionally biased region" description="Basic residues" evidence="13">
    <location>
        <begin position="150"/>
        <end position="165"/>
    </location>
</feature>
<evidence type="ECO:0000256" key="6">
    <source>
        <dbReference type="ARBA" id="ARBA00022679"/>
    </source>
</evidence>
<dbReference type="Gene3D" id="1.10.287.560">
    <property type="entry name" value="Histidine kinase CheA-like, homodimeric domain"/>
    <property type="match status" value="1"/>
</dbReference>
<dbReference type="PROSITE" id="PS50894">
    <property type="entry name" value="HPT"/>
    <property type="match status" value="1"/>
</dbReference>
<keyword evidence="4" id="KW-0145">Chemotaxis</keyword>
<keyword evidence="8" id="KW-0418">Kinase</keyword>
<evidence type="ECO:0000313" key="18">
    <source>
        <dbReference type="EMBL" id="MDN5212716.1"/>
    </source>
</evidence>
<keyword evidence="5 12" id="KW-0597">Phosphoprotein</keyword>
<dbReference type="SUPFAM" id="SSF47384">
    <property type="entry name" value="Homodimeric domain of signal transducing histidine kinase"/>
    <property type="match status" value="1"/>
</dbReference>
<dbReference type="InterPro" id="IPR036641">
    <property type="entry name" value="HPT_dom_sf"/>
</dbReference>
<comment type="catalytic activity">
    <reaction evidence="1">
        <text>ATP + protein L-histidine = ADP + protein N-phospho-L-histidine.</text>
        <dbReference type="EC" id="2.7.13.3"/>
    </reaction>
</comment>
<feature type="domain" description="CheW-like" evidence="16">
    <location>
        <begin position="449"/>
        <end position="598"/>
    </location>
</feature>
<comment type="caution">
    <text evidence="18">The sequence shown here is derived from an EMBL/GenBank/DDBJ whole genome shotgun (WGS) entry which is preliminary data.</text>
</comment>
<dbReference type="PANTHER" id="PTHR43395">
    <property type="entry name" value="SENSOR HISTIDINE KINASE CHEA"/>
    <property type="match status" value="1"/>
</dbReference>
<dbReference type="Pfam" id="PF01627">
    <property type="entry name" value="Hpt"/>
    <property type="match status" value="1"/>
</dbReference>
<dbReference type="InterPro" id="IPR008207">
    <property type="entry name" value="Sig_transdc_His_kin_Hpt_dom"/>
</dbReference>
<dbReference type="InterPro" id="IPR005467">
    <property type="entry name" value="His_kinase_dom"/>
</dbReference>
<keyword evidence="10" id="KW-0902">Two-component regulatory system</keyword>
<dbReference type="RefSeq" id="WP_346758033.1">
    <property type="nucleotide sequence ID" value="NZ_JAUJEB010000001.1"/>
</dbReference>
<dbReference type="Proteomes" id="UP001172083">
    <property type="component" value="Unassembled WGS sequence"/>
</dbReference>
<keyword evidence="19" id="KW-1185">Reference proteome</keyword>
<dbReference type="EMBL" id="JAUJEB010000001">
    <property type="protein sequence ID" value="MDN5212716.1"/>
    <property type="molecule type" value="Genomic_DNA"/>
</dbReference>
<keyword evidence="6 18" id="KW-0808">Transferase</keyword>
<keyword evidence="7" id="KW-0547">Nucleotide-binding</keyword>
<evidence type="ECO:0000256" key="10">
    <source>
        <dbReference type="ARBA" id="ARBA00023012"/>
    </source>
</evidence>
<dbReference type="Gene3D" id="1.20.120.160">
    <property type="entry name" value="HPT domain"/>
    <property type="match status" value="1"/>
</dbReference>
<dbReference type="PRINTS" id="PR00344">
    <property type="entry name" value="BCTRLSENSOR"/>
</dbReference>
<dbReference type="Gene3D" id="2.30.30.40">
    <property type="entry name" value="SH3 Domains"/>
    <property type="match status" value="1"/>
</dbReference>
<organism evidence="18 19">
    <name type="scientific">Agaribacillus aureus</name>
    <dbReference type="NCBI Taxonomy" id="3051825"/>
    <lineage>
        <taxon>Bacteria</taxon>
        <taxon>Pseudomonadati</taxon>
        <taxon>Bacteroidota</taxon>
        <taxon>Cytophagia</taxon>
        <taxon>Cytophagales</taxon>
        <taxon>Splendidivirgaceae</taxon>
        <taxon>Agaribacillus</taxon>
    </lineage>
</organism>
<accession>A0ABT8L648</accession>
<evidence type="ECO:0000259" key="17">
    <source>
        <dbReference type="PROSITE" id="PS50894"/>
    </source>
</evidence>
<dbReference type="CDD" id="cd16916">
    <property type="entry name" value="HATPase_CheA-like"/>
    <property type="match status" value="1"/>
</dbReference>
<evidence type="ECO:0000256" key="12">
    <source>
        <dbReference type="PROSITE-ProRule" id="PRU00110"/>
    </source>
</evidence>
<evidence type="ECO:0000256" key="2">
    <source>
        <dbReference type="ARBA" id="ARBA00012438"/>
    </source>
</evidence>
<reference evidence="18" key="1">
    <citation type="submission" date="2023-06" db="EMBL/GenBank/DDBJ databases">
        <title>Genomic of Agaribacillus aureum.</title>
        <authorList>
            <person name="Wang G."/>
        </authorList>
    </citation>
    <scope>NUCLEOTIDE SEQUENCE</scope>
    <source>
        <strain evidence="18">BMA12</strain>
    </source>
</reference>
<dbReference type="InterPro" id="IPR036890">
    <property type="entry name" value="HATPase_C_sf"/>
</dbReference>
<feature type="domain" description="HPt" evidence="17">
    <location>
        <begin position="1"/>
        <end position="105"/>
    </location>
</feature>
<evidence type="ECO:0000256" key="7">
    <source>
        <dbReference type="ARBA" id="ARBA00022741"/>
    </source>
</evidence>
<dbReference type="SMART" id="SM01231">
    <property type="entry name" value="H-kinase_dim"/>
    <property type="match status" value="1"/>
</dbReference>
<sequence length="610" mass="67514">MKSKDQEYKEIFLAEALENHEELNRLLTLLEKKSDDTKSVNAIFRITHTLKGNAAGMGFQNVADFAHVLEDFFGEVRDGNLALDDAIFTNLFKAVDVLGALINAIKDDGKVQFRGIKTKLEVLLKSVRQETASTKKEDKPIENKTARSATKPKQKPAKKVSKARRPAADLKSEKKSVPDHHAKMVEEGENTQEAPDTKMTFSDLVQVPVRKLDNLLNLVGELVIERDRIIAVNAGNMDSNEYARLNRVSSDLQYSVMDVRLVQVGFLFNKFHRVARDAASLEGKKVSLNLKGTDTEIDRNILQIISDSLIHLIRNAVGHGIETPDERKKAGKPEEGRIVLSAFSESDAVIIEIKDDGTGIDAAAVRDKAIKKGLISAEDARQMSDNDAILMIFEPGFSTMDQVTSISGRGVGMDVVKKALDSIGGNVSVHAELGKGTTFSLRLPSSMAVKGTLLFELGAETYAIPLAYTEAVVSLYKPDLHKVSNGLVATYLDKTISVVFLQDLFALKNWESVYQDKVLHRSFDDLDPQKKLDIIIVSYNGRTIGFVVDKLLQQKEIVEKPLMKPMDRVKIISGVTIMGNGHVCLVFNVAAICNMIFTKNFSSKNMMSYQ</sequence>
<feature type="transmembrane region" description="Helical" evidence="14">
    <location>
        <begin position="571"/>
        <end position="597"/>
    </location>
</feature>
<evidence type="ECO:0000256" key="13">
    <source>
        <dbReference type="SAM" id="MobiDB-lite"/>
    </source>
</evidence>
<feature type="compositionally biased region" description="Basic and acidic residues" evidence="13">
    <location>
        <begin position="133"/>
        <end position="145"/>
    </location>
</feature>
<keyword evidence="9" id="KW-0067">ATP-binding</keyword>
<evidence type="ECO:0000259" key="16">
    <source>
        <dbReference type="PROSITE" id="PS50851"/>
    </source>
</evidence>
<keyword evidence="14" id="KW-1133">Transmembrane helix</keyword>
<evidence type="ECO:0000256" key="9">
    <source>
        <dbReference type="ARBA" id="ARBA00022840"/>
    </source>
</evidence>
<protein>
    <recommendedName>
        <fullName evidence="3">Chemotaxis protein CheA</fullName>
        <ecNumber evidence="2">2.7.13.3</ecNumber>
    </recommendedName>
</protein>
<evidence type="ECO:0000256" key="5">
    <source>
        <dbReference type="ARBA" id="ARBA00022553"/>
    </source>
</evidence>
<feature type="compositionally biased region" description="Basic and acidic residues" evidence="13">
    <location>
        <begin position="166"/>
        <end position="186"/>
    </location>
</feature>
<feature type="region of interest" description="Disordered" evidence="13">
    <location>
        <begin position="129"/>
        <end position="199"/>
    </location>
</feature>
<evidence type="ECO:0000313" key="19">
    <source>
        <dbReference type="Proteomes" id="UP001172083"/>
    </source>
</evidence>
<dbReference type="PANTHER" id="PTHR43395:SF10">
    <property type="entry name" value="CHEMOTAXIS PROTEIN CHEA"/>
    <property type="match status" value="1"/>
</dbReference>
<dbReference type="GO" id="GO:0004673">
    <property type="term" value="F:protein histidine kinase activity"/>
    <property type="evidence" value="ECO:0007669"/>
    <property type="project" value="UniProtKB-EC"/>
</dbReference>
<dbReference type="SMART" id="SM00073">
    <property type="entry name" value="HPT"/>
    <property type="match status" value="1"/>
</dbReference>
<dbReference type="Gene3D" id="3.30.565.10">
    <property type="entry name" value="Histidine kinase-like ATPase, C-terminal domain"/>
    <property type="match status" value="1"/>
</dbReference>
<dbReference type="Pfam" id="PF02895">
    <property type="entry name" value="H-kinase_dim"/>
    <property type="match status" value="1"/>
</dbReference>
<proteinExistence type="predicted"/>
<dbReference type="InterPro" id="IPR037006">
    <property type="entry name" value="CheA-like_homodim_sf"/>
</dbReference>
<dbReference type="Pfam" id="PF02518">
    <property type="entry name" value="HATPase_c"/>
    <property type="match status" value="1"/>
</dbReference>
<dbReference type="Pfam" id="PF01584">
    <property type="entry name" value="CheW"/>
    <property type="match status" value="1"/>
</dbReference>
<name>A0ABT8L648_9BACT</name>
<feature type="modified residue" description="Phosphohistidine" evidence="12">
    <location>
        <position position="48"/>
    </location>
</feature>
<dbReference type="PROSITE" id="PS50109">
    <property type="entry name" value="HIS_KIN"/>
    <property type="match status" value="1"/>
</dbReference>